<dbReference type="Proteomes" id="UP000008983">
    <property type="component" value="Unassembled WGS sequence"/>
</dbReference>
<name>G0R0B3_ICHMU</name>
<keyword evidence="5 10" id="KW-0812">Transmembrane</keyword>
<organism evidence="11 12">
    <name type="scientific">Ichthyophthirius multifiliis</name>
    <name type="common">White spot disease agent</name>
    <name type="synonym">Ich</name>
    <dbReference type="NCBI Taxonomy" id="5932"/>
    <lineage>
        <taxon>Eukaryota</taxon>
        <taxon>Sar</taxon>
        <taxon>Alveolata</taxon>
        <taxon>Ciliophora</taxon>
        <taxon>Intramacronucleata</taxon>
        <taxon>Oligohymenophorea</taxon>
        <taxon>Hymenostomatida</taxon>
        <taxon>Ophryoglenina</taxon>
        <taxon>Ichthyophthirius</taxon>
    </lineage>
</organism>
<evidence type="ECO:0000256" key="5">
    <source>
        <dbReference type="ARBA" id="ARBA00022692"/>
    </source>
</evidence>
<dbReference type="GeneID" id="14905184"/>
<evidence type="ECO:0000256" key="9">
    <source>
        <dbReference type="ARBA" id="ARBA00023242"/>
    </source>
</evidence>
<comment type="subcellular location">
    <subcellularLocation>
        <location evidence="1">Endomembrane system</location>
        <topology evidence="1">Multi-pass membrane protein</topology>
    </subcellularLocation>
    <subcellularLocation>
        <location evidence="3">Endoplasmic reticulum membrane</location>
    </subcellularLocation>
    <subcellularLocation>
        <location evidence="2">Nucleus envelope</location>
    </subcellularLocation>
</comment>
<accession>G0R0B3</accession>
<dbReference type="eggNOG" id="ENOG502QSR2">
    <property type="taxonomic scope" value="Eukaryota"/>
</dbReference>
<evidence type="ECO:0000256" key="6">
    <source>
        <dbReference type="ARBA" id="ARBA00022824"/>
    </source>
</evidence>
<dbReference type="Pfam" id="PF07787">
    <property type="entry name" value="TMEM43"/>
    <property type="match status" value="1"/>
</dbReference>
<feature type="transmembrane region" description="Helical" evidence="10">
    <location>
        <begin position="43"/>
        <end position="63"/>
    </location>
</feature>
<evidence type="ECO:0000313" key="12">
    <source>
        <dbReference type="Proteomes" id="UP000008983"/>
    </source>
</evidence>
<evidence type="ECO:0000313" key="11">
    <source>
        <dbReference type="EMBL" id="EGR29091.1"/>
    </source>
</evidence>
<dbReference type="GO" id="GO:0006629">
    <property type="term" value="P:lipid metabolic process"/>
    <property type="evidence" value="ECO:0007669"/>
    <property type="project" value="TreeGrafter"/>
</dbReference>
<evidence type="ECO:0000256" key="4">
    <source>
        <dbReference type="ARBA" id="ARBA00006627"/>
    </source>
</evidence>
<evidence type="ECO:0000256" key="10">
    <source>
        <dbReference type="SAM" id="Phobius"/>
    </source>
</evidence>
<keyword evidence="8 10" id="KW-0472">Membrane</keyword>
<dbReference type="RefSeq" id="XP_004030327.1">
    <property type="nucleotide sequence ID" value="XM_004030279.1"/>
</dbReference>
<dbReference type="InParanoid" id="G0R0B3"/>
<dbReference type="PANTHER" id="PTHR13416">
    <property type="match status" value="1"/>
</dbReference>
<evidence type="ECO:0000256" key="7">
    <source>
        <dbReference type="ARBA" id="ARBA00022989"/>
    </source>
</evidence>
<feature type="transmembrane region" description="Helical" evidence="10">
    <location>
        <begin position="411"/>
        <end position="428"/>
    </location>
</feature>
<dbReference type="GO" id="GO:0003899">
    <property type="term" value="F:DNA-directed RNA polymerase activity"/>
    <property type="evidence" value="ECO:0007669"/>
    <property type="project" value="UniProtKB-EC"/>
</dbReference>
<evidence type="ECO:0000256" key="1">
    <source>
        <dbReference type="ARBA" id="ARBA00004127"/>
    </source>
</evidence>
<dbReference type="OMA" id="NMMALDE"/>
<dbReference type="PANTHER" id="PTHR13416:SF2">
    <property type="entry name" value="TRANSMEMBRANE PROTEIN 43"/>
    <property type="match status" value="1"/>
</dbReference>
<dbReference type="GO" id="GO:0005637">
    <property type="term" value="C:nuclear inner membrane"/>
    <property type="evidence" value="ECO:0007669"/>
    <property type="project" value="TreeGrafter"/>
</dbReference>
<sequence>MISYKISITFFLQKKQININIKKRQKNHYIRRKSNSRNSAESIVSDLVFGILIFISAFPLLWYNERGYAKTKQFLKKWLKKCIQIDSMQIDPQFENVLVFTQGETKTNDILIDGDFNIQINNCIKIKRKCQIYCWQEYKHSRRISNNYEEIYYTHNIDWRNEFIDSQYFHENIGHQNYKQDWLYDSKVIYAPNVFFGTFKLSEKQKEMCENSEIIRMNQQQYQGHKQIQIIQDYIYFRKIPNQNSCGDFRVQFTKCTCGESTIIAKQHQNTFEVFHPGDYNEGDTHFGDAQCCSCCFSICEFCRFLNQAVDEINWIKEKHISKEEFFNEKLQSQEFKTWLIRLCGYLLLVFGIFLMLSPIYKLLYWFPFVGKFLGTIGSLICLLVGLIVAIPPAIIVIGLAWLFYRKEIGIPLLTIAIGFIIYFIVSYQKDYKGDKGY</sequence>
<keyword evidence="7 10" id="KW-1133">Transmembrane helix</keyword>
<dbReference type="GO" id="GO:0005789">
    <property type="term" value="C:endoplasmic reticulum membrane"/>
    <property type="evidence" value="ECO:0007669"/>
    <property type="project" value="UniProtKB-SubCell"/>
</dbReference>
<gene>
    <name evidence="11" type="ORF">IMG5_163220</name>
</gene>
<keyword evidence="11" id="KW-0548">Nucleotidyltransferase</keyword>
<reference evidence="11 12" key="1">
    <citation type="submission" date="2011-07" db="EMBL/GenBank/DDBJ databases">
        <authorList>
            <person name="Coyne R."/>
            <person name="Brami D."/>
            <person name="Johnson J."/>
            <person name="Hostetler J."/>
            <person name="Hannick L."/>
            <person name="Clark T."/>
            <person name="Cassidy-Hanley D."/>
            <person name="Inman J."/>
        </authorList>
    </citation>
    <scope>NUCLEOTIDE SEQUENCE [LARGE SCALE GENOMIC DNA]</scope>
    <source>
        <strain evidence="11 12">G5</strain>
    </source>
</reference>
<keyword evidence="9" id="KW-0539">Nucleus</keyword>
<dbReference type="InterPro" id="IPR012430">
    <property type="entry name" value="TMEM43_fam"/>
</dbReference>
<dbReference type="EC" id="2.7.7.6" evidence="11"/>
<keyword evidence="12" id="KW-1185">Reference proteome</keyword>
<proteinExistence type="inferred from homology"/>
<protein>
    <submittedName>
        <fullName evidence="11">Transmembrane protein 43, putative</fullName>
        <ecNumber evidence="11">2.7.7.6</ecNumber>
    </submittedName>
</protein>
<dbReference type="GO" id="GO:0071763">
    <property type="term" value="P:nuclear membrane organization"/>
    <property type="evidence" value="ECO:0007669"/>
    <property type="project" value="TreeGrafter"/>
</dbReference>
<dbReference type="AlphaFoldDB" id="G0R0B3"/>
<evidence type="ECO:0000256" key="8">
    <source>
        <dbReference type="ARBA" id="ARBA00023136"/>
    </source>
</evidence>
<dbReference type="EMBL" id="GL984185">
    <property type="protein sequence ID" value="EGR29091.1"/>
    <property type="molecule type" value="Genomic_DNA"/>
</dbReference>
<feature type="transmembrane region" description="Helical" evidence="10">
    <location>
        <begin position="339"/>
        <end position="361"/>
    </location>
</feature>
<evidence type="ECO:0000256" key="3">
    <source>
        <dbReference type="ARBA" id="ARBA00004586"/>
    </source>
</evidence>
<feature type="transmembrane region" description="Helical" evidence="10">
    <location>
        <begin position="373"/>
        <end position="404"/>
    </location>
</feature>
<evidence type="ECO:0000256" key="2">
    <source>
        <dbReference type="ARBA" id="ARBA00004259"/>
    </source>
</evidence>
<dbReference type="OrthoDB" id="312754at2759"/>
<keyword evidence="6" id="KW-0256">Endoplasmic reticulum</keyword>
<comment type="similarity">
    <text evidence="4">Belongs to the TMEM43 family.</text>
</comment>
<keyword evidence="11" id="KW-0808">Transferase</keyword>